<dbReference type="Proteomes" id="UP000501891">
    <property type="component" value="Chromosome"/>
</dbReference>
<protein>
    <submittedName>
        <fullName evidence="2">Dual specificity protein phosphatase family protein</fullName>
    </submittedName>
</protein>
<evidence type="ECO:0000313" key="3">
    <source>
        <dbReference type="Proteomes" id="UP000501891"/>
    </source>
</evidence>
<dbReference type="Pfam" id="PF22741">
    <property type="entry name" value="PTP-NADK"/>
    <property type="match status" value="1"/>
</dbReference>
<keyword evidence="3" id="KW-1185">Reference proteome</keyword>
<dbReference type="SUPFAM" id="SSF52799">
    <property type="entry name" value="(Phosphotyrosine protein) phosphatases II"/>
    <property type="match status" value="1"/>
</dbReference>
<dbReference type="InterPro" id="IPR029021">
    <property type="entry name" value="Prot-tyrosine_phosphatase-like"/>
</dbReference>
<feature type="domain" description="Tyrosine specific protein phosphatases" evidence="1">
    <location>
        <begin position="124"/>
        <end position="174"/>
    </location>
</feature>
<proteinExistence type="predicted"/>
<gene>
    <name evidence="2" type="ORF">HHL28_10685</name>
</gene>
<evidence type="ECO:0000259" key="1">
    <source>
        <dbReference type="PROSITE" id="PS50056"/>
    </source>
</evidence>
<dbReference type="Gene3D" id="3.90.190.10">
    <property type="entry name" value="Protein tyrosine phosphatase superfamily"/>
    <property type="match status" value="1"/>
</dbReference>
<dbReference type="InterPro" id="IPR055214">
    <property type="entry name" value="PTP-NADK"/>
</dbReference>
<dbReference type="PROSITE" id="PS50056">
    <property type="entry name" value="TYR_PHOSPHATASE_2"/>
    <property type="match status" value="1"/>
</dbReference>
<dbReference type="KEGG" id="acru:HHL28_10685"/>
<name>A0A858R7Y1_9PROT</name>
<dbReference type="InterPro" id="IPR000387">
    <property type="entry name" value="Tyr_Pase_dom"/>
</dbReference>
<evidence type="ECO:0000313" key="2">
    <source>
        <dbReference type="EMBL" id="QJE73497.1"/>
    </source>
</evidence>
<organism evidence="2 3">
    <name type="scientific">Aerophototrophica crusticola</name>
    <dbReference type="NCBI Taxonomy" id="1709002"/>
    <lineage>
        <taxon>Bacteria</taxon>
        <taxon>Pseudomonadati</taxon>
        <taxon>Pseudomonadota</taxon>
        <taxon>Alphaproteobacteria</taxon>
        <taxon>Rhodospirillales</taxon>
        <taxon>Rhodospirillaceae</taxon>
        <taxon>Aerophototrophica</taxon>
    </lineage>
</organism>
<reference evidence="2" key="1">
    <citation type="submission" date="2020-04" db="EMBL/GenBank/DDBJ databases">
        <title>A desert anoxygenic phototrophic bacterium fixes CO2 using RubisCO under aerobic conditions.</title>
        <authorList>
            <person name="Tang K."/>
        </authorList>
    </citation>
    <scope>NUCLEOTIDE SEQUENCE [LARGE SCALE GENOMIC DNA]</scope>
    <source>
        <strain evidence="2">MIMtkB3</strain>
    </source>
</reference>
<dbReference type="AlphaFoldDB" id="A0A858R7Y1"/>
<sequence length="226" mass="26416">MHKDAAKALVVETKRALFGRYVNSLFKDHAFIRMAYKNMFQISPKMWRSSQPTPAHVAAAAKMGIKTIINLRGRRDDCGSYYLEKRACEKYGITLVDFPVNSRDAPKKEKMLEAREIWSRIEYPALMHCKAGSDRVGFMSALYLYVHEGVPIEQAVKQLHWRFGHLKQAKTGILDHFWETYRAHDKATPTEFFEWVEKHYDPVAFKAGFMAQWWANVLTDRIIRRE</sequence>
<dbReference type="EMBL" id="CP051775">
    <property type="protein sequence ID" value="QJE73497.1"/>
    <property type="molecule type" value="Genomic_DNA"/>
</dbReference>
<accession>A0A858R7Y1</accession>